<feature type="repeat" description="TPR" evidence="1">
    <location>
        <begin position="341"/>
        <end position="374"/>
    </location>
</feature>
<dbReference type="InterPro" id="IPR019734">
    <property type="entry name" value="TPR_rpt"/>
</dbReference>
<dbReference type="Proteomes" id="UP001363035">
    <property type="component" value="Unassembled WGS sequence"/>
</dbReference>
<evidence type="ECO:0000313" key="3">
    <source>
        <dbReference type="Proteomes" id="UP001363035"/>
    </source>
</evidence>
<dbReference type="Pfam" id="PF13432">
    <property type="entry name" value="TPR_16"/>
    <property type="match status" value="2"/>
</dbReference>
<dbReference type="EMBL" id="JAYLLN010000041">
    <property type="protein sequence ID" value="MEI5986033.1"/>
    <property type="molecule type" value="Genomic_DNA"/>
</dbReference>
<accession>A0ABU8I961</accession>
<protein>
    <submittedName>
        <fullName evidence="2">Tetratricopeptide repeat protein</fullName>
    </submittedName>
</protein>
<feature type="repeat" description="TPR" evidence="1">
    <location>
        <begin position="517"/>
        <end position="550"/>
    </location>
</feature>
<dbReference type="SUPFAM" id="SSF81901">
    <property type="entry name" value="HCP-like"/>
    <property type="match status" value="1"/>
</dbReference>
<sequence length="568" mass="64515">MEKILLRRLWMVSILLLLGTFVFAQDLKDNKEYKEKLQAIEAKLKSGDIPAALAGIEEVLQKYPKGAEMFYAKSLLYAQARNFDVAIPAAQQAVNNDPDNLIYRNHLLELYKSSGDLDSAIGLINEVLEKNDKSPAIFREKVMLLHAAKRSDEALDVIEISNGKFGESDTLDVLKAEILMDMDKDAEAATILNKWRQKKSPIRQVYSALGFLNLENNKPNESVKILMEGLENTKDDLLYFDLADAYVDLKKEKLAYDALKTGFQSSSIGYFDKHRVMYNVMSINQNLNLDQKQELANILVLKHPRVADTHMFKGDVLWQKGELDQAKSLYLTAVSMQPQLIDAWRKLVELNISSGDTDQAIRDGQEGLKLNPGNVMLTYYIGVAHLVKKDFENARKYLETALNQSENENAFIQSTIYTSLGDLYHELKMTSASDVAYEEAIKLDSTNVGAMNNYAYYLALRKSNLDVAAKYAAKANDLNQKSGTFQDTYAWVLFQQEKFKEALYWIEQAVKNSEGSAVLFEHYGDILMKLGRNKEAIKQWEKALTMSDNSSVDKEKIKQKISEKKYIE</sequence>
<evidence type="ECO:0000313" key="2">
    <source>
        <dbReference type="EMBL" id="MEI5986033.1"/>
    </source>
</evidence>
<dbReference type="RefSeq" id="WP_099366338.1">
    <property type="nucleotide sequence ID" value="NZ_JAYLLN010000041.1"/>
</dbReference>
<feature type="repeat" description="TPR" evidence="1">
    <location>
        <begin position="67"/>
        <end position="100"/>
    </location>
</feature>
<proteinExistence type="predicted"/>
<organism evidence="2 3">
    <name type="scientific">Sphingobacterium tenebrionis</name>
    <dbReference type="NCBI Taxonomy" id="3111775"/>
    <lineage>
        <taxon>Bacteria</taxon>
        <taxon>Pseudomonadati</taxon>
        <taxon>Bacteroidota</taxon>
        <taxon>Sphingobacteriia</taxon>
        <taxon>Sphingobacteriales</taxon>
        <taxon>Sphingobacteriaceae</taxon>
        <taxon>Sphingobacterium</taxon>
    </lineage>
</organism>
<dbReference type="PANTHER" id="PTHR12558">
    <property type="entry name" value="CELL DIVISION CYCLE 16,23,27"/>
    <property type="match status" value="1"/>
</dbReference>
<gene>
    <name evidence="2" type="ORF">VJ786_14095</name>
</gene>
<reference evidence="2 3" key="1">
    <citation type="submission" date="2024-01" db="EMBL/GenBank/DDBJ databases">
        <title>Sphingobacterium tenebrionis sp. nov., a novel endophyte isolated from tenebrio molitor intestines.</title>
        <authorList>
            <person name="Zhang C."/>
        </authorList>
    </citation>
    <scope>NUCLEOTIDE SEQUENCE [LARGE SCALE GENOMIC DNA]</scope>
    <source>
        <strain evidence="2 3">PU5-4</strain>
    </source>
</reference>
<dbReference type="InterPro" id="IPR011990">
    <property type="entry name" value="TPR-like_helical_dom_sf"/>
</dbReference>
<dbReference type="PANTHER" id="PTHR12558:SF13">
    <property type="entry name" value="CELL DIVISION CYCLE PROTEIN 27 HOMOLOG"/>
    <property type="match status" value="1"/>
</dbReference>
<keyword evidence="3" id="KW-1185">Reference proteome</keyword>
<feature type="repeat" description="TPR" evidence="1">
    <location>
        <begin position="414"/>
        <end position="447"/>
    </location>
</feature>
<keyword evidence="1" id="KW-0802">TPR repeat</keyword>
<name>A0ABU8I961_9SPHI</name>
<dbReference type="SUPFAM" id="SSF48452">
    <property type="entry name" value="TPR-like"/>
    <property type="match status" value="1"/>
</dbReference>
<evidence type="ECO:0000256" key="1">
    <source>
        <dbReference type="PROSITE-ProRule" id="PRU00339"/>
    </source>
</evidence>
<dbReference type="Gene3D" id="1.25.40.10">
    <property type="entry name" value="Tetratricopeptide repeat domain"/>
    <property type="match status" value="2"/>
</dbReference>
<comment type="caution">
    <text evidence="2">The sequence shown here is derived from an EMBL/GenBank/DDBJ whole genome shotgun (WGS) entry which is preliminary data.</text>
</comment>
<dbReference type="Pfam" id="PF13181">
    <property type="entry name" value="TPR_8"/>
    <property type="match status" value="3"/>
</dbReference>
<dbReference type="SMART" id="SM00028">
    <property type="entry name" value="TPR"/>
    <property type="match status" value="8"/>
</dbReference>
<dbReference type="PROSITE" id="PS50005">
    <property type="entry name" value="TPR"/>
    <property type="match status" value="4"/>
</dbReference>